<evidence type="ECO:0000313" key="3">
    <source>
        <dbReference type="WBParaSite" id="TMUE_1000004162.1"/>
    </source>
</evidence>
<keyword evidence="2" id="KW-1185">Reference proteome</keyword>
<accession>A0A5S6QB27</accession>
<evidence type="ECO:0000313" key="2">
    <source>
        <dbReference type="Proteomes" id="UP000046395"/>
    </source>
</evidence>
<sequence>MNAKSSSICLNIANIVLLLISCAVWGSLTYVAINFSMDEYLWFNVQPNDTSCDITARVINFRKLVINRYPYI</sequence>
<keyword evidence="1" id="KW-0472">Membrane</keyword>
<dbReference type="Proteomes" id="UP000046395">
    <property type="component" value="Unassembled WGS sequence"/>
</dbReference>
<reference evidence="3" key="1">
    <citation type="submission" date="2019-12" db="UniProtKB">
        <authorList>
            <consortium name="WormBaseParasite"/>
        </authorList>
    </citation>
    <scope>IDENTIFICATION</scope>
</reference>
<evidence type="ECO:0000256" key="1">
    <source>
        <dbReference type="SAM" id="Phobius"/>
    </source>
</evidence>
<proteinExistence type="predicted"/>
<protein>
    <submittedName>
        <fullName evidence="3">Uncharacterized protein</fullName>
    </submittedName>
</protein>
<dbReference type="AlphaFoldDB" id="A0A5S6QB27"/>
<keyword evidence="1" id="KW-0812">Transmembrane</keyword>
<feature type="transmembrane region" description="Helical" evidence="1">
    <location>
        <begin position="12"/>
        <end position="33"/>
    </location>
</feature>
<dbReference type="PROSITE" id="PS51257">
    <property type="entry name" value="PROKAR_LIPOPROTEIN"/>
    <property type="match status" value="1"/>
</dbReference>
<organism evidence="2 3">
    <name type="scientific">Trichuris muris</name>
    <name type="common">Mouse whipworm</name>
    <dbReference type="NCBI Taxonomy" id="70415"/>
    <lineage>
        <taxon>Eukaryota</taxon>
        <taxon>Metazoa</taxon>
        <taxon>Ecdysozoa</taxon>
        <taxon>Nematoda</taxon>
        <taxon>Enoplea</taxon>
        <taxon>Dorylaimia</taxon>
        <taxon>Trichinellida</taxon>
        <taxon>Trichuridae</taxon>
        <taxon>Trichuris</taxon>
    </lineage>
</organism>
<keyword evidence="1" id="KW-1133">Transmembrane helix</keyword>
<dbReference type="WBParaSite" id="TMUE_1000004162.1">
    <property type="protein sequence ID" value="TMUE_1000004162.1"/>
    <property type="gene ID" value="WBGene00291232"/>
</dbReference>
<name>A0A5S6QB27_TRIMR</name>